<protein>
    <submittedName>
        <fullName evidence="1">1-aminocyclopropane-1-carboxylate oxidase 1-like protein</fullName>
    </submittedName>
</protein>
<dbReference type="AlphaFoldDB" id="A0A1R3KCX7"/>
<gene>
    <name evidence="1" type="ORF">COLO4_09189</name>
</gene>
<keyword evidence="2" id="KW-1185">Reference proteome</keyword>
<proteinExistence type="predicted"/>
<comment type="caution">
    <text evidence="1">The sequence shown here is derived from an EMBL/GenBank/DDBJ whole genome shotgun (WGS) entry which is preliminary data.</text>
</comment>
<evidence type="ECO:0000313" key="1">
    <source>
        <dbReference type="EMBL" id="OMP04935.1"/>
    </source>
</evidence>
<name>A0A1R3KCX7_9ROSI</name>
<organism evidence="1 2">
    <name type="scientific">Corchorus olitorius</name>
    <dbReference type="NCBI Taxonomy" id="93759"/>
    <lineage>
        <taxon>Eukaryota</taxon>
        <taxon>Viridiplantae</taxon>
        <taxon>Streptophyta</taxon>
        <taxon>Embryophyta</taxon>
        <taxon>Tracheophyta</taxon>
        <taxon>Spermatophyta</taxon>
        <taxon>Magnoliopsida</taxon>
        <taxon>eudicotyledons</taxon>
        <taxon>Gunneridae</taxon>
        <taxon>Pentapetalae</taxon>
        <taxon>rosids</taxon>
        <taxon>malvids</taxon>
        <taxon>Malvales</taxon>
        <taxon>Malvaceae</taxon>
        <taxon>Grewioideae</taxon>
        <taxon>Apeibeae</taxon>
        <taxon>Corchorus</taxon>
    </lineage>
</organism>
<reference evidence="2" key="1">
    <citation type="submission" date="2013-09" db="EMBL/GenBank/DDBJ databases">
        <title>Corchorus olitorius genome sequencing.</title>
        <authorList>
            <person name="Alam M."/>
            <person name="Haque M.S."/>
            <person name="Islam M.S."/>
            <person name="Emdad E.M."/>
            <person name="Islam M.M."/>
            <person name="Ahmed B."/>
            <person name="Halim A."/>
            <person name="Hossen Q.M.M."/>
            <person name="Hossain M.Z."/>
            <person name="Ahmed R."/>
            <person name="Khan M.M."/>
            <person name="Islam R."/>
            <person name="Rashid M.M."/>
            <person name="Khan S.A."/>
            <person name="Rahman M.S."/>
            <person name="Alam M."/>
            <person name="Yahiya A.S."/>
            <person name="Khan M.S."/>
            <person name="Azam M.S."/>
            <person name="Haque T."/>
            <person name="Lashkar M.Z.H."/>
            <person name="Akhand A.I."/>
            <person name="Morshed G."/>
            <person name="Roy S."/>
            <person name="Uddin K.S."/>
            <person name="Rabeya T."/>
            <person name="Hossain A.S."/>
            <person name="Chowdhury A."/>
            <person name="Snigdha A.R."/>
            <person name="Mortoza M.S."/>
            <person name="Matin S.A."/>
            <person name="Hoque S.M.E."/>
            <person name="Islam M.K."/>
            <person name="Roy D.K."/>
            <person name="Haider R."/>
            <person name="Moosa M.M."/>
            <person name="Elias S.M."/>
            <person name="Hasan A.M."/>
            <person name="Jahan S."/>
            <person name="Shafiuddin M."/>
            <person name="Mahmood N."/>
            <person name="Shommy N.S."/>
        </authorList>
    </citation>
    <scope>NUCLEOTIDE SEQUENCE [LARGE SCALE GENOMIC DNA]</scope>
    <source>
        <strain evidence="2">cv. O-4</strain>
    </source>
</reference>
<dbReference type="EMBL" id="AWUE01014132">
    <property type="protein sequence ID" value="OMP04935.1"/>
    <property type="molecule type" value="Genomic_DNA"/>
</dbReference>
<evidence type="ECO:0000313" key="2">
    <source>
        <dbReference type="Proteomes" id="UP000187203"/>
    </source>
</evidence>
<accession>A0A1R3KCX7</accession>
<dbReference type="OrthoDB" id="288590at2759"/>
<sequence>MIKDFFETRAGVKGVVDSGITKIPNIFIHPPDPALDIEEIPWLVNFHMG</sequence>
<dbReference type="Proteomes" id="UP000187203">
    <property type="component" value="Unassembled WGS sequence"/>
</dbReference>